<proteinExistence type="predicted"/>
<keyword evidence="1" id="KW-1133">Transmembrane helix</keyword>
<feature type="transmembrane region" description="Helical" evidence="1">
    <location>
        <begin position="41"/>
        <end position="61"/>
    </location>
</feature>
<reference evidence="2" key="2">
    <citation type="submission" date="2023-02" db="EMBL/GenBank/DDBJ databases">
        <authorList>
            <person name="Concha-Toloza M."/>
            <person name="Lopez-Cantillo M."/>
            <person name="Molina-Mora J."/>
            <person name="Collado L."/>
        </authorList>
    </citation>
    <scope>NUCLEOTIDE SEQUENCE</scope>
    <source>
        <strain evidence="2">FR1p153A2</strain>
    </source>
</reference>
<name>A0AAW6VFI0_9BACT</name>
<evidence type="ECO:0000256" key="1">
    <source>
        <dbReference type="SAM" id="Phobius"/>
    </source>
</evidence>
<sequence>MNKINKKDLILGLFYIFLIIILFWYIFSSIFNFLRDIKPETLLTVFASMFTIFISLFGIIYTQKQIKLREIDEAHRNKKIEVYNKFITISTNMLAGENPQIPGIKPYTDEELVENIFRFKQDLLLWGSPKVIQAILLFERNSKNKEFVLESVNNIYKAMREDIGLNNSELKDFELIKIFLSDPEEIDSLIKT</sequence>
<dbReference type="AlphaFoldDB" id="A0AAW6VFI0"/>
<keyword evidence="1" id="KW-0812">Transmembrane</keyword>
<reference evidence="2" key="1">
    <citation type="journal article" date="2023" name="Antibiotics">
        <title>Genomic Characterization of Antibiotic-Resistant Campylobacterales Isolated from Chilean Poultry Meat.</title>
        <authorList>
            <person name="Concha-Toloza M."/>
            <person name="Lopez-Cantillo M."/>
            <person name="Molina-Mora J.A."/>
            <person name="Collado L."/>
        </authorList>
    </citation>
    <scope>NUCLEOTIDE SEQUENCE</scope>
    <source>
        <strain evidence="2">FR1p153A2</strain>
    </source>
</reference>
<accession>A0AAW6VFI0</accession>
<dbReference type="RefSeq" id="WP_152020649.1">
    <property type="nucleotide sequence ID" value="NZ_CABVRK010000010.1"/>
</dbReference>
<gene>
    <name evidence="2" type="ORF">PT517_04790</name>
</gene>
<organism evidence="2 3">
    <name type="scientific">Aliarcobacter butzleri</name>
    <dbReference type="NCBI Taxonomy" id="28197"/>
    <lineage>
        <taxon>Bacteria</taxon>
        <taxon>Pseudomonadati</taxon>
        <taxon>Campylobacterota</taxon>
        <taxon>Epsilonproteobacteria</taxon>
        <taxon>Campylobacterales</taxon>
        <taxon>Arcobacteraceae</taxon>
        <taxon>Aliarcobacter</taxon>
    </lineage>
</organism>
<comment type="caution">
    <text evidence="2">The sequence shown here is derived from an EMBL/GenBank/DDBJ whole genome shotgun (WGS) entry which is preliminary data.</text>
</comment>
<keyword evidence="1" id="KW-0472">Membrane</keyword>
<dbReference type="Proteomes" id="UP001237501">
    <property type="component" value="Unassembled WGS sequence"/>
</dbReference>
<dbReference type="EMBL" id="JAQTJK010000004">
    <property type="protein sequence ID" value="MDK2041096.1"/>
    <property type="molecule type" value="Genomic_DNA"/>
</dbReference>
<evidence type="ECO:0000313" key="3">
    <source>
        <dbReference type="Proteomes" id="UP001237501"/>
    </source>
</evidence>
<protein>
    <submittedName>
        <fullName evidence="2">Uncharacterized protein</fullName>
    </submittedName>
</protein>
<evidence type="ECO:0000313" key="2">
    <source>
        <dbReference type="EMBL" id="MDK2041096.1"/>
    </source>
</evidence>
<feature type="transmembrane region" description="Helical" evidence="1">
    <location>
        <begin position="12"/>
        <end position="35"/>
    </location>
</feature>